<sequence>MAEHKGRLNIFIYFFHRIFRIVPPLGFTLALIILLPVFGRGPVWHEIVDVQANKHPILGSLINLMFLVVSFIIMAVIIVYYNFPAIMIFLHPDVDLIKKEAFYIHWRPYTHYGPYAVGLFLGLIFFRKQKIRFSKALAILGWAAAITLQLAMIYGIRDWHEHYETVGIVGYVFAITHRTAWAATVAYILFASQFGLGDFYVSGVHMANNVVSDLVFSYAAAFIGTLLFEVPMLNLEKIILRPFTGPPKKQGRSGNGLSNSAYAPESPPVDFVINGHHYPDDYKRSAGGERNSSSRL</sequence>
<keyword evidence="2" id="KW-1185">Reference proteome</keyword>
<reference evidence="1" key="1">
    <citation type="submission" date="2020-05" db="EMBL/GenBank/DDBJ databases">
        <title>Large-scale comparative analyses of tick genomes elucidate their genetic diversity and vector capacities.</title>
        <authorList>
            <person name="Jia N."/>
            <person name="Wang J."/>
            <person name="Shi W."/>
            <person name="Du L."/>
            <person name="Sun Y."/>
            <person name="Zhan W."/>
            <person name="Jiang J."/>
            <person name="Wang Q."/>
            <person name="Zhang B."/>
            <person name="Ji P."/>
            <person name="Sakyi L.B."/>
            <person name="Cui X."/>
            <person name="Yuan T."/>
            <person name="Jiang B."/>
            <person name="Yang W."/>
            <person name="Lam T.T.-Y."/>
            <person name="Chang Q."/>
            <person name="Ding S."/>
            <person name="Wang X."/>
            <person name="Zhu J."/>
            <person name="Ruan X."/>
            <person name="Zhao L."/>
            <person name="Wei J."/>
            <person name="Que T."/>
            <person name="Du C."/>
            <person name="Cheng J."/>
            <person name="Dai P."/>
            <person name="Han X."/>
            <person name="Huang E."/>
            <person name="Gao Y."/>
            <person name="Liu J."/>
            <person name="Shao H."/>
            <person name="Ye R."/>
            <person name="Li L."/>
            <person name="Wei W."/>
            <person name="Wang X."/>
            <person name="Wang C."/>
            <person name="Yang T."/>
            <person name="Huo Q."/>
            <person name="Li W."/>
            <person name="Guo W."/>
            <person name="Chen H."/>
            <person name="Zhou L."/>
            <person name="Ni X."/>
            <person name="Tian J."/>
            <person name="Zhou Y."/>
            <person name="Sheng Y."/>
            <person name="Liu T."/>
            <person name="Pan Y."/>
            <person name="Xia L."/>
            <person name="Li J."/>
            <person name="Zhao F."/>
            <person name="Cao W."/>
        </authorList>
    </citation>
    <scope>NUCLEOTIDE SEQUENCE</scope>
    <source>
        <strain evidence="1">Dsil-2018</strain>
    </source>
</reference>
<dbReference type="Proteomes" id="UP000821865">
    <property type="component" value="Chromosome 1"/>
</dbReference>
<organism evidence="1 2">
    <name type="scientific">Dermacentor silvarum</name>
    <name type="common">Tick</name>
    <dbReference type="NCBI Taxonomy" id="543639"/>
    <lineage>
        <taxon>Eukaryota</taxon>
        <taxon>Metazoa</taxon>
        <taxon>Ecdysozoa</taxon>
        <taxon>Arthropoda</taxon>
        <taxon>Chelicerata</taxon>
        <taxon>Arachnida</taxon>
        <taxon>Acari</taxon>
        <taxon>Parasitiformes</taxon>
        <taxon>Ixodida</taxon>
        <taxon>Ixodoidea</taxon>
        <taxon>Ixodidae</taxon>
        <taxon>Rhipicephalinae</taxon>
        <taxon>Dermacentor</taxon>
    </lineage>
</organism>
<protein>
    <submittedName>
        <fullName evidence="1">Uncharacterized protein</fullName>
    </submittedName>
</protein>
<accession>A0ACB8E3E3</accession>
<proteinExistence type="predicted"/>
<evidence type="ECO:0000313" key="2">
    <source>
        <dbReference type="Proteomes" id="UP000821865"/>
    </source>
</evidence>
<dbReference type="EMBL" id="CM023470">
    <property type="protein sequence ID" value="KAH7981270.1"/>
    <property type="molecule type" value="Genomic_DNA"/>
</dbReference>
<name>A0ACB8E3E3_DERSI</name>
<evidence type="ECO:0000313" key="1">
    <source>
        <dbReference type="EMBL" id="KAH7981270.1"/>
    </source>
</evidence>
<comment type="caution">
    <text evidence="1">The sequence shown here is derived from an EMBL/GenBank/DDBJ whole genome shotgun (WGS) entry which is preliminary data.</text>
</comment>
<gene>
    <name evidence="1" type="ORF">HPB49_022858</name>
</gene>